<reference evidence="1" key="1">
    <citation type="submission" date="2021-02" db="EMBL/GenBank/DDBJ databases">
        <authorList>
            <person name="Nowell W R."/>
        </authorList>
    </citation>
    <scope>NUCLEOTIDE SEQUENCE</scope>
</reference>
<name>A0A815XT59_9BILA</name>
<feature type="non-terminal residue" evidence="1">
    <location>
        <position position="1"/>
    </location>
</feature>
<proteinExistence type="predicted"/>
<evidence type="ECO:0000313" key="3">
    <source>
        <dbReference type="Proteomes" id="UP000663829"/>
    </source>
</evidence>
<protein>
    <submittedName>
        <fullName evidence="1">Uncharacterized protein</fullName>
    </submittedName>
</protein>
<dbReference type="AlphaFoldDB" id="A0A815XT59"/>
<sequence length="331" mass="38703">MTRRTSVAFARQSTTIPQSTPILEIDDNEKQKILTLKIDRFVNELIDKIRIYNPQLDLELYIVNNLQLETNRTITNVQYFLIWKNISVKLKHHSKSFKLIHDDASMHALIQMSRPLPMKWSRNEKERLCTVFNSRKMYLNALGFRDLVFENLTKVAPELTIDFVDHLIYFDLSVSIANDTVTNLVTLVPCLSVNDFKFNIDKFEQSKLLYELSRSLNIQDVVTMLKDDMCLNNTVLLVPSGNLRWYPRFVTLEQFILKRIRESQLNIIFTQINSRFNLIQSYLRHQLSSKRYFTEHHSNAVTPEASTLSLKDHAPKLSPITPSKNDLIHFA</sequence>
<gene>
    <name evidence="1" type="ORF">GPM918_LOCUS39790</name>
    <name evidence="2" type="ORF">SRO942_LOCUS40693</name>
</gene>
<dbReference type="EMBL" id="CAJOBC010094174">
    <property type="protein sequence ID" value="CAF4422953.1"/>
    <property type="molecule type" value="Genomic_DNA"/>
</dbReference>
<keyword evidence="3" id="KW-1185">Reference proteome</keyword>
<accession>A0A815XT59</accession>
<dbReference type="Proteomes" id="UP000681722">
    <property type="component" value="Unassembled WGS sequence"/>
</dbReference>
<dbReference type="Proteomes" id="UP000663829">
    <property type="component" value="Unassembled WGS sequence"/>
</dbReference>
<dbReference type="OrthoDB" id="10015021at2759"/>
<organism evidence="1 3">
    <name type="scientific">Didymodactylos carnosus</name>
    <dbReference type="NCBI Taxonomy" id="1234261"/>
    <lineage>
        <taxon>Eukaryota</taxon>
        <taxon>Metazoa</taxon>
        <taxon>Spiralia</taxon>
        <taxon>Gnathifera</taxon>
        <taxon>Rotifera</taxon>
        <taxon>Eurotatoria</taxon>
        <taxon>Bdelloidea</taxon>
        <taxon>Philodinida</taxon>
        <taxon>Philodinidae</taxon>
        <taxon>Didymodactylos</taxon>
    </lineage>
</organism>
<evidence type="ECO:0000313" key="1">
    <source>
        <dbReference type="EMBL" id="CAF1561446.1"/>
    </source>
</evidence>
<evidence type="ECO:0000313" key="2">
    <source>
        <dbReference type="EMBL" id="CAF4422953.1"/>
    </source>
</evidence>
<comment type="caution">
    <text evidence="1">The sequence shown here is derived from an EMBL/GenBank/DDBJ whole genome shotgun (WGS) entry which is preliminary data.</text>
</comment>
<dbReference type="EMBL" id="CAJNOQ010028422">
    <property type="protein sequence ID" value="CAF1561446.1"/>
    <property type="molecule type" value="Genomic_DNA"/>
</dbReference>